<dbReference type="Proteomes" id="UP000001556">
    <property type="component" value="Chromosome"/>
</dbReference>
<gene>
    <name evidence="3" type="ordered locus">Dred_0825</name>
</gene>
<name>A4J2R0_DESRM</name>
<dbReference type="HOGENOM" id="CLU_005379_4_1_9"/>
<accession>A4J2R0</accession>
<dbReference type="SUPFAM" id="SSF52540">
    <property type="entry name" value="P-loop containing nucleoside triphosphate hydrolases"/>
    <property type="match status" value="1"/>
</dbReference>
<dbReference type="Gene3D" id="3.30.450.380">
    <property type="match status" value="1"/>
</dbReference>
<dbReference type="STRING" id="349161.Dred_0825"/>
<dbReference type="PANTHER" id="PTHR30486">
    <property type="entry name" value="TWITCHING MOTILITY PROTEIN PILT"/>
    <property type="match status" value="1"/>
</dbReference>
<dbReference type="eggNOG" id="COG4962">
    <property type="taxonomic scope" value="Bacteria"/>
</dbReference>
<protein>
    <submittedName>
        <fullName evidence="3">Type II secretion system protein E</fullName>
    </submittedName>
</protein>
<sequence length="481" mass="55305">MLKAIKGKFQKVNYEVQQHQTEQLDPKVKTEQIISKLHSIKDGYIVEQIGEKSFEQTKDIVLNLLSETTILTQNDIEHINELEKKSMVACAHSALQLKKIIFGLMQRFGITVRDMTIQEVVDQIFNEKWGLGSVQELYSDPEVDEVEIIGPDNVFSIRKGKYCKEAIKLKPEELDAMVIKLLRESADLTTRRPFIRTARKDKTRVFITGDPLTKQITITLRKKDTFLYTKERLESNGTMDAKTYDLMALIFKWLLNVLISGPVNSGKTTQLVHFFQYREPELRTVVLEPKLEMMLFETYPGRNIIQLEEQPQLGINLKTMFNDVTLQISPVSVIIGEILGGNEIREAVKGGVRGQKGNLSTFHSKKIIDALYNMALIYIEETDSKSITMDVAMRRVVQAYDVIIQLDTMPRTGQKKIVHIAAPYLEDGEIKLHDIVTWHPESEDDYFIGSWQHHSLPKWIVEEMFRNGLSKAKLREAGYSW</sequence>
<dbReference type="AlphaFoldDB" id="A4J2R0"/>
<dbReference type="Pfam" id="PF00437">
    <property type="entry name" value="T2SSE"/>
    <property type="match status" value="1"/>
</dbReference>
<evidence type="ECO:0000259" key="2">
    <source>
        <dbReference type="Pfam" id="PF00437"/>
    </source>
</evidence>
<evidence type="ECO:0000256" key="1">
    <source>
        <dbReference type="ARBA" id="ARBA00006611"/>
    </source>
</evidence>
<dbReference type="RefSeq" id="WP_011877198.1">
    <property type="nucleotide sequence ID" value="NC_009253.1"/>
</dbReference>
<dbReference type="InterPro" id="IPR001482">
    <property type="entry name" value="T2SS/T4SS_dom"/>
</dbReference>
<evidence type="ECO:0000313" key="4">
    <source>
        <dbReference type="Proteomes" id="UP000001556"/>
    </source>
</evidence>
<proteinExistence type="inferred from homology"/>
<dbReference type="Gene3D" id="3.40.50.300">
    <property type="entry name" value="P-loop containing nucleotide triphosphate hydrolases"/>
    <property type="match status" value="1"/>
</dbReference>
<dbReference type="InterPro" id="IPR050921">
    <property type="entry name" value="T4SS_GSP_E_ATPase"/>
</dbReference>
<organism evidence="3 4">
    <name type="scientific">Desulforamulus reducens (strain ATCC BAA-1160 / DSM 100696 / MI-1)</name>
    <name type="common">Desulfotomaculum reducens</name>
    <dbReference type="NCBI Taxonomy" id="349161"/>
    <lineage>
        <taxon>Bacteria</taxon>
        <taxon>Bacillati</taxon>
        <taxon>Bacillota</taxon>
        <taxon>Clostridia</taxon>
        <taxon>Eubacteriales</taxon>
        <taxon>Peptococcaceae</taxon>
        <taxon>Desulforamulus</taxon>
    </lineage>
</organism>
<dbReference type="InterPro" id="IPR027417">
    <property type="entry name" value="P-loop_NTPase"/>
</dbReference>
<dbReference type="EMBL" id="CP000612">
    <property type="protein sequence ID" value="ABO49363.1"/>
    <property type="molecule type" value="Genomic_DNA"/>
</dbReference>
<evidence type="ECO:0000313" key="3">
    <source>
        <dbReference type="EMBL" id="ABO49363.1"/>
    </source>
</evidence>
<comment type="similarity">
    <text evidence="1">Belongs to the GSP E family.</text>
</comment>
<feature type="domain" description="Bacterial type II secretion system protein E" evidence="2">
    <location>
        <begin position="211"/>
        <end position="398"/>
    </location>
</feature>
<dbReference type="KEGG" id="drm:Dred_0825"/>
<dbReference type="PANTHER" id="PTHR30486:SF6">
    <property type="entry name" value="TYPE IV PILUS RETRACTATION ATPASE PILT"/>
    <property type="match status" value="1"/>
</dbReference>
<reference evidence="3 4" key="1">
    <citation type="submission" date="2007-03" db="EMBL/GenBank/DDBJ databases">
        <title>Complete sequence of Desulfotomaculum reducens MI-1.</title>
        <authorList>
            <consortium name="US DOE Joint Genome Institute"/>
            <person name="Copeland A."/>
            <person name="Lucas S."/>
            <person name="Lapidus A."/>
            <person name="Barry K."/>
            <person name="Detter J.C."/>
            <person name="Glavina del Rio T."/>
            <person name="Hammon N."/>
            <person name="Israni S."/>
            <person name="Dalin E."/>
            <person name="Tice H."/>
            <person name="Pitluck S."/>
            <person name="Sims D."/>
            <person name="Brettin T."/>
            <person name="Bruce D."/>
            <person name="Han C."/>
            <person name="Tapia R."/>
            <person name="Schmutz J."/>
            <person name="Larimer F."/>
            <person name="Land M."/>
            <person name="Hauser L."/>
            <person name="Kyrpides N."/>
            <person name="Kim E."/>
            <person name="Tebo B.M."/>
            <person name="Richardson P."/>
        </authorList>
    </citation>
    <scope>NUCLEOTIDE SEQUENCE [LARGE SCALE GENOMIC DNA]</scope>
    <source>
        <strain evidence="3 4">MI-1</strain>
    </source>
</reference>
<dbReference type="GO" id="GO:0016887">
    <property type="term" value="F:ATP hydrolysis activity"/>
    <property type="evidence" value="ECO:0007669"/>
    <property type="project" value="InterPro"/>
</dbReference>
<keyword evidence="4" id="KW-1185">Reference proteome</keyword>
<dbReference type="OrthoDB" id="9810761at2"/>